<keyword evidence="2" id="KW-0732">Signal</keyword>
<evidence type="ECO:0008006" key="5">
    <source>
        <dbReference type="Google" id="ProtNLM"/>
    </source>
</evidence>
<feature type="signal peptide" evidence="2">
    <location>
        <begin position="1"/>
        <end position="15"/>
    </location>
</feature>
<feature type="region of interest" description="Disordered" evidence="1">
    <location>
        <begin position="23"/>
        <end position="52"/>
    </location>
</feature>
<accession>A0ABV1YZR0</accession>
<evidence type="ECO:0000256" key="2">
    <source>
        <dbReference type="SAM" id="SignalP"/>
    </source>
</evidence>
<feature type="chain" id="PRO_5046907814" description="Immunogenic protein (Bcsp31-1)" evidence="2">
    <location>
        <begin position="16"/>
        <end position="52"/>
    </location>
</feature>
<evidence type="ECO:0000313" key="3">
    <source>
        <dbReference type="EMBL" id="MER9405051.1"/>
    </source>
</evidence>
<organism evidence="3 4">
    <name type="scientific">Mesorhizobium caraganae</name>
    <dbReference type="NCBI Taxonomy" id="483206"/>
    <lineage>
        <taxon>Bacteria</taxon>
        <taxon>Pseudomonadati</taxon>
        <taxon>Pseudomonadota</taxon>
        <taxon>Alphaproteobacteria</taxon>
        <taxon>Hyphomicrobiales</taxon>
        <taxon>Phyllobacteriaceae</taxon>
        <taxon>Mesorhizobium</taxon>
    </lineage>
</organism>
<comment type="caution">
    <text evidence="3">The sequence shown here is derived from an EMBL/GenBank/DDBJ whole genome shotgun (WGS) entry which is preliminary data.</text>
</comment>
<evidence type="ECO:0000313" key="4">
    <source>
        <dbReference type="Proteomes" id="UP001433071"/>
    </source>
</evidence>
<gene>
    <name evidence="3" type="ORF">NKI36_13425</name>
</gene>
<protein>
    <recommendedName>
        <fullName evidence="5">Immunogenic protein (Bcsp31-1)</fullName>
    </recommendedName>
</protein>
<reference evidence="3 4" key="1">
    <citation type="journal article" date="2024" name="Proc. Natl. Acad. Sci. U.S.A.">
        <title>The evolutionary genomics of adaptation to stress in wild rhizobium bacteria.</title>
        <authorList>
            <person name="Kehlet-Delgado H."/>
            <person name="Montoya A.P."/>
            <person name="Jensen K.T."/>
            <person name="Wendlandt C.E."/>
            <person name="Dexheimer C."/>
            <person name="Roberts M."/>
            <person name="Torres Martinez L."/>
            <person name="Friesen M.L."/>
            <person name="Griffitts J.S."/>
            <person name="Porter S.S."/>
        </authorList>
    </citation>
    <scope>NUCLEOTIDE SEQUENCE [LARGE SCALE GENOMIC DNA]</scope>
    <source>
        <strain evidence="3 4">M0641</strain>
    </source>
</reference>
<sequence>MKRLLILFAAGLALAACDSDIQPTKAPVLDQTPQTGSAPKPATGGEQPSPAQ</sequence>
<dbReference type="Proteomes" id="UP001433071">
    <property type="component" value="Unassembled WGS sequence"/>
</dbReference>
<dbReference type="PROSITE" id="PS51257">
    <property type="entry name" value="PROKAR_LIPOPROTEIN"/>
    <property type="match status" value="1"/>
</dbReference>
<dbReference type="EMBL" id="JAMYQB010000009">
    <property type="protein sequence ID" value="MER9405051.1"/>
    <property type="molecule type" value="Genomic_DNA"/>
</dbReference>
<keyword evidence="4" id="KW-1185">Reference proteome</keyword>
<evidence type="ECO:0000256" key="1">
    <source>
        <dbReference type="SAM" id="MobiDB-lite"/>
    </source>
</evidence>
<name>A0ABV1YZR0_9HYPH</name>
<proteinExistence type="predicted"/>
<dbReference type="RefSeq" id="WP_352558028.1">
    <property type="nucleotide sequence ID" value="NZ_JAMYQB010000009.1"/>
</dbReference>